<keyword evidence="1" id="KW-0812">Transmembrane</keyword>
<reference evidence="2 3" key="1">
    <citation type="journal article" date="2021" name="Hortic Res">
        <title>Chromosome-scale assembly of the Dendrobium chrysotoxum genome enhances the understanding of orchid evolution.</title>
        <authorList>
            <person name="Zhang Y."/>
            <person name="Zhang G.Q."/>
            <person name="Zhang D."/>
            <person name="Liu X.D."/>
            <person name="Xu X.Y."/>
            <person name="Sun W.H."/>
            <person name="Yu X."/>
            <person name="Zhu X."/>
            <person name="Wang Z.W."/>
            <person name="Zhao X."/>
            <person name="Zhong W.Y."/>
            <person name="Chen H."/>
            <person name="Yin W.L."/>
            <person name="Huang T."/>
            <person name="Niu S.C."/>
            <person name="Liu Z.J."/>
        </authorList>
    </citation>
    <scope>NUCLEOTIDE SEQUENCE [LARGE SCALE GENOMIC DNA]</scope>
    <source>
        <strain evidence="2">Lindl</strain>
    </source>
</reference>
<gene>
    <name evidence="2" type="ORF">IEQ34_006325</name>
</gene>
<comment type="caution">
    <text evidence="2">The sequence shown here is derived from an EMBL/GenBank/DDBJ whole genome shotgun (WGS) entry which is preliminary data.</text>
</comment>
<organism evidence="2 3">
    <name type="scientific">Dendrobium chrysotoxum</name>
    <name type="common">Orchid</name>
    <dbReference type="NCBI Taxonomy" id="161865"/>
    <lineage>
        <taxon>Eukaryota</taxon>
        <taxon>Viridiplantae</taxon>
        <taxon>Streptophyta</taxon>
        <taxon>Embryophyta</taxon>
        <taxon>Tracheophyta</taxon>
        <taxon>Spermatophyta</taxon>
        <taxon>Magnoliopsida</taxon>
        <taxon>Liliopsida</taxon>
        <taxon>Asparagales</taxon>
        <taxon>Orchidaceae</taxon>
        <taxon>Epidendroideae</taxon>
        <taxon>Malaxideae</taxon>
        <taxon>Dendrobiinae</taxon>
        <taxon>Dendrobium</taxon>
    </lineage>
</organism>
<evidence type="ECO:0000313" key="2">
    <source>
        <dbReference type="EMBL" id="KAH0466222.1"/>
    </source>
</evidence>
<dbReference type="EMBL" id="JAGFBR010000006">
    <property type="protein sequence ID" value="KAH0466222.1"/>
    <property type="molecule type" value="Genomic_DNA"/>
</dbReference>
<keyword evidence="1" id="KW-1133">Transmembrane helix</keyword>
<sequence>MLEVNKTVANVKIYNFDKDRMVFIKISKSCLRSTVLQLDVGVEFSYTKVGFVAIRCVICIFGWLASLQFSYFPISILFGWLVVPCELPISSVAFIKLLPMIFVLLYVV</sequence>
<evidence type="ECO:0000313" key="3">
    <source>
        <dbReference type="Proteomes" id="UP000775213"/>
    </source>
</evidence>
<evidence type="ECO:0008006" key="4">
    <source>
        <dbReference type="Google" id="ProtNLM"/>
    </source>
</evidence>
<protein>
    <recommendedName>
        <fullName evidence="4">Transmembrane protein</fullName>
    </recommendedName>
</protein>
<keyword evidence="1" id="KW-0472">Membrane</keyword>
<proteinExistence type="predicted"/>
<feature type="transmembrane region" description="Helical" evidence="1">
    <location>
        <begin position="52"/>
        <end position="81"/>
    </location>
</feature>
<feature type="transmembrane region" description="Helical" evidence="1">
    <location>
        <begin position="87"/>
        <end position="107"/>
    </location>
</feature>
<evidence type="ECO:0000256" key="1">
    <source>
        <dbReference type="SAM" id="Phobius"/>
    </source>
</evidence>
<dbReference type="AlphaFoldDB" id="A0AAV7HCJ2"/>
<name>A0AAV7HCJ2_DENCH</name>
<accession>A0AAV7HCJ2</accession>
<keyword evidence="3" id="KW-1185">Reference proteome</keyword>
<dbReference type="Proteomes" id="UP000775213">
    <property type="component" value="Unassembled WGS sequence"/>
</dbReference>